<dbReference type="EMBL" id="NFZX01000011">
    <property type="protein sequence ID" value="RFA35601.1"/>
    <property type="molecule type" value="Genomic_DNA"/>
</dbReference>
<keyword evidence="4" id="KW-1003">Cell membrane</keyword>
<dbReference type="SMART" id="SM00387">
    <property type="entry name" value="HATPase_c"/>
    <property type="match status" value="1"/>
</dbReference>
<evidence type="ECO:0000259" key="17">
    <source>
        <dbReference type="PROSITE" id="PS50885"/>
    </source>
</evidence>
<evidence type="ECO:0000256" key="9">
    <source>
        <dbReference type="ARBA" id="ARBA00022777"/>
    </source>
</evidence>
<dbReference type="GO" id="GO:0005886">
    <property type="term" value="C:plasma membrane"/>
    <property type="evidence" value="ECO:0007669"/>
    <property type="project" value="UniProtKB-SubCell"/>
</dbReference>
<evidence type="ECO:0000256" key="7">
    <source>
        <dbReference type="ARBA" id="ARBA00022692"/>
    </source>
</evidence>
<gene>
    <name evidence="18" type="ORF">CAI16_07345</name>
</gene>
<evidence type="ECO:0000256" key="3">
    <source>
        <dbReference type="ARBA" id="ARBA00012438"/>
    </source>
</evidence>
<comment type="catalytic activity">
    <reaction evidence="1">
        <text>ATP + protein L-histidine = ADP + protein N-phospho-L-histidine.</text>
        <dbReference type="EC" id="2.7.13.3"/>
    </reaction>
</comment>
<dbReference type="CDD" id="cd06225">
    <property type="entry name" value="HAMP"/>
    <property type="match status" value="1"/>
</dbReference>
<evidence type="ECO:0000313" key="18">
    <source>
        <dbReference type="EMBL" id="RFA35601.1"/>
    </source>
</evidence>
<keyword evidence="8" id="KW-0547">Nucleotide-binding</keyword>
<evidence type="ECO:0000256" key="13">
    <source>
        <dbReference type="ARBA" id="ARBA00023136"/>
    </source>
</evidence>
<dbReference type="Gene3D" id="3.30.565.10">
    <property type="entry name" value="Histidine kinase-like ATPase, C-terminal domain"/>
    <property type="match status" value="1"/>
</dbReference>
<name>A0A3E0WTX2_9BACI</name>
<dbReference type="InterPro" id="IPR036890">
    <property type="entry name" value="HATPase_C_sf"/>
</dbReference>
<dbReference type="SMART" id="SM00388">
    <property type="entry name" value="HisKA"/>
    <property type="match status" value="1"/>
</dbReference>
<dbReference type="InterPro" id="IPR003660">
    <property type="entry name" value="HAMP_dom"/>
</dbReference>
<dbReference type="GO" id="GO:0000155">
    <property type="term" value="F:phosphorelay sensor kinase activity"/>
    <property type="evidence" value="ECO:0007669"/>
    <property type="project" value="InterPro"/>
</dbReference>
<dbReference type="Pfam" id="PF02518">
    <property type="entry name" value="HATPase_c"/>
    <property type="match status" value="1"/>
</dbReference>
<dbReference type="InterPro" id="IPR003661">
    <property type="entry name" value="HisK_dim/P_dom"/>
</dbReference>
<feature type="transmembrane region" description="Helical" evidence="15">
    <location>
        <begin position="98"/>
        <end position="117"/>
    </location>
</feature>
<dbReference type="SMART" id="SM00304">
    <property type="entry name" value="HAMP"/>
    <property type="match status" value="1"/>
</dbReference>
<dbReference type="EC" id="2.7.13.3" evidence="3"/>
<dbReference type="InterPro" id="IPR005467">
    <property type="entry name" value="His_kinase_dom"/>
</dbReference>
<evidence type="ECO:0000256" key="12">
    <source>
        <dbReference type="ARBA" id="ARBA00023012"/>
    </source>
</evidence>
<protein>
    <recommendedName>
        <fullName evidence="3">histidine kinase</fullName>
        <ecNumber evidence="3">2.7.13.3</ecNumber>
    </recommendedName>
</protein>
<proteinExistence type="predicted"/>
<dbReference type="Gene3D" id="6.10.340.10">
    <property type="match status" value="1"/>
</dbReference>
<keyword evidence="13 15" id="KW-0472">Membrane</keyword>
<dbReference type="FunFam" id="3.30.565.10:FF:000006">
    <property type="entry name" value="Sensor histidine kinase WalK"/>
    <property type="match status" value="1"/>
</dbReference>
<keyword evidence="5" id="KW-0597">Phosphoprotein</keyword>
<dbReference type="PANTHER" id="PTHR45528">
    <property type="entry name" value="SENSOR HISTIDINE KINASE CPXA"/>
    <property type="match status" value="1"/>
</dbReference>
<feature type="transmembrane region" description="Helical" evidence="15">
    <location>
        <begin position="46"/>
        <end position="70"/>
    </location>
</feature>
<accession>A0A3E0WTX2</accession>
<dbReference type="SUPFAM" id="SSF55874">
    <property type="entry name" value="ATPase domain of HSP90 chaperone/DNA topoisomerase II/histidine kinase"/>
    <property type="match status" value="1"/>
</dbReference>
<dbReference type="InterPro" id="IPR004358">
    <property type="entry name" value="Sig_transdc_His_kin-like_C"/>
</dbReference>
<comment type="caution">
    <text evidence="18">The sequence shown here is derived from an EMBL/GenBank/DDBJ whole genome shotgun (WGS) entry which is preliminary data.</text>
</comment>
<dbReference type="PROSITE" id="PS50109">
    <property type="entry name" value="HIS_KIN"/>
    <property type="match status" value="1"/>
</dbReference>
<dbReference type="SUPFAM" id="SSF47384">
    <property type="entry name" value="Homodimeric domain of signal transducing histidine kinase"/>
    <property type="match status" value="1"/>
</dbReference>
<dbReference type="InterPro" id="IPR003594">
    <property type="entry name" value="HATPase_dom"/>
</dbReference>
<comment type="subcellular location">
    <subcellularLocation>
        <location evidence="2">Cell membrane</location>
        <topology evidence="2">Multi-pass membrane protein</topology>
    </subcellularLocation>
</comment>
<evidence type="ECO:0000256" key="5">
    <source>
        <dbReference type="ARBA" id="ARBA00022553"/>
    </source>
</evidence>
<keyword evidence="14" id="KW-0175">Coiled coil</keyword>
<keyword evidence="7 15" id="KW-0812">Transmembrane</keyword>
<organism evidence="18 19">
    <name type="scientific">Virgibacillus dokdonensis</name>
    <dbReference type="NCBI Taxonomy" id="302167"/>
    <lineage>
        <taxon>Bacteria</taxon>
        <taxon>Bacillati</taxon>
        <taxon>Bacillota</taxon>
        <taxon>Bacilli</taxon>
        <taxon>Bacillales</taxon>
        <taxon>Bacillaceae</taxon>
        <taxon>Virgibacillus</taxon>
    </lineage>
</organism>
<evidence type="ECO:0000256" key="11">
    <source>
        <dbReference type="ARBA" id="ARBA00022989"/>
    </source>
</evidence>
<evidence type="ECO:0000256" key="8">
    <source>
        <dbReference type="ARBA" id="ARBA00022741"/>
    </source>
</evidence>
<reference evidence="18 19" key="1">
    <citation type="submission" date="2017-05" db="EMBL/GenBank/DDBJ databases">
        <title>Virgibacillus sp. AK90 isolated from a saltern of Kakinada, India.</title>
        <authorList>
            <person name="Gupta V."/>
            <person name="Sidhu C."/>
            <person name="Korpole S."/>
            <person name="Pinnaka A.K."/>
        </authorList>
    </citation>
    <scope>NUCLEOTIDE SEQUENCE [LARGE SCALE GENOMIC DNA]</scope>
    <source>
        <strain evidence="18 19">AK90</strain>
    </source>
</reference>
<evidence type="ECO:0000313" key="19">
    <source>
        <dbReference type="Proteomes" id="UP000256488"/>
    </source>
</evidence>
<feature type="domain" description="Histidine kinase" evidence="16">
    <location>
        <begin position="179"/>
        <end position="393"/>
    </location>
</feature>
<dbReference type="InterPro" id="IPR036097">
    <property type="entry name" value="HisK_dim/P_sf"/>
</dbReference>
<dbReference type="GO" id="GO:0005524">
    <property type="term" value="F:ATP binding"/>
    <property type="evidence" value="ECO:0007669"/>
    <property type="project" value="UniProtKB-KW"/>
</dbReference>
<keyword evidence="9" id="KW-0418">Kinase</keyword>
<keyword evidence="11 15" id="KW-1133">Transmembrane helix</keyword>
<dbReference type="AlphaFoldDB" id="A0A3E0WTX2"/>
<feature type="coiled-coil region" evidence="14">
    <location>
        <begin position="149"/>
        <end position="179"/>
    </location>
</feature>
<keyword evidence="6" id="KW-0808">Transferase</keyword>
<keyword evidence="12" id="KW-0902">Two-component regulatory system</keyword>
<evidence type="ECO:0000256" key="6">
    <source>
        <dbReference type="ARBA" id="ARBA00022679"/>
    </source>
</evidence>
<dbReference type="Pfam" id="PF00512">
    <property type="entry name" value="HisKA"/>
    <property type="match status" value="1"/>
</dbReference>
<evidence type="ECO:0000256" key="10">
    <source>
        <dbReference type="ARBA" id="ARBA00022840"/>
    </source>
</evidence>
<dbReference type="PANTHER" id="PTHR45528:SF1">
    <property type="entry name" value="SENSOR HISTIDINE KINASE CPXA"/>
    <property type="match status" value="1"/>
</dbReference>
<evidence type="ECO:0000256" key="1">
    <source>
        <dbReference type="ARBA" id="ARBA00000085"/>
    </source>
</evidence>
<dbReference type="SUPFAM" id="SSF158472">
    <property type="entry name" value="HAMP domain-like"/>
    <property type="match status" value="1"/>
</dbReference>
<dbReference type="Pfam" id="PF00672">
    <property type="entry name" value="HAMP"/>
    <property type="match status" value="1"/>
</dbReference>
<dbReference type="Gene3D" id="1.10.287.130">
    <property type="match status" value="1"/>
</dbReference>
<evidence type="ECO:0000256" key="4">
    <source>
        <dbReference type="ARBA" id="ARBA00022475"/>
    </source>
</evidence>
<sequence length="393" mass="45120">MHILRNCGKKLKKNQRSQNGFKPFVEWGINLSKIHRKLINLAPVSFLWRLTFLHFFVIVVALWISGWALYNTACFLAAGVGNLDELRQQQFNQTLLNYVWIFVIIAIVVASILYYYLSKKLLQPIHTLMEATQLLQTGKYPDPIPVSRNDEIGQLVQQYNQLMEQLNRNETDRKKLVSDISHEFRTPLSNLNGYLSALKSGDIEGNQALFVALYQESQRLTSMLDQFDQLKQWDYTNASTYNRKEMQAVKPLLEQCVSMFHWTLKQTGIKLELQAEVADVYVHAEGMQQVISNLLDNAIQYYKGKGSIRITGQKRNNGYYIAVSGPSEPIPSQERELIFQRFYRLESSRSRDTGGAGLGLAITKEIIDQHDGSIQIDTVQDRNIFTVKLPIHA</sequence>
<dbReference type="Proteomes" id="UP000256488">
    <property type="component" value="Unassembled WGS sequence"/>
</dbReference>
<feature type="domain" description="HAMP" evidence="17">
    <location>
        <begin position="119"/>
        <end position="171"/>
    </location>
</feature>
<evidence type="ECO:0000256" key="15">
    <source>
        <dbReference type="SAM" id="Phobius"/>
    </source>
</evidence>
<evidence type="ECO:0000259" key="16">
    <source>
        <dbReference type="PROSITE" id="PS50109"/>
    </source>
</evidence>
<dbReference type="InterPro" id="IPR050398">
    <property type="entry name" value="HssS/ArlS-like"/>
</dbReference>
<evidence type="ECO:0000256" key="2">
    <source>
        <dbReference type="ARBA" id="ARBA00004651"/>
    </source>
</evidence>
<evidence type="ECO:0000256" key="14">
    <source>
        <dbReference type="SAM" id="Coils"/>
    </source>
</evidence>
<dbReference type="PRINTS" id="PR00344">
    <property type="entry name" value="BCTRLSENSOR"/>
</dbReference>
<dbReference type="CDD" id="cd00082">
    <property type="entry name" value="HisKA"/>
    <property type="match status" value="1"/>
</dbReference>
<dbReference type="PROSITE" id="PS50885">
    <property type="entry name" value="HAMP"/>
    <property type="match status" value="1"/>
</dbReference>
<keyword evidence="10" id="KW-0067">ATP-binding</keyword>